<dbReference type="GO" id="GO:0046983">
    <property type="term" value="F:protein dimerization activity"/>
    <property type="evidence" value="ECO:0007669"/>
    <property type="project" value="InterPro"/>
</dbReference>
<organism evidence="2 3">
    <name type="scientific">Jaapia argillacea MUCL 33604</name>
    <dbReference type="NCBI Taxonomy" id="933084"/>
    <lineage>
        <taxon>Eukaryota</taxon>
        <taxon>Fungi</taxon>
        <taxon>Dikarya</taxon>
        <taxon>Basidiomycota</taxon>
        <taxon>Agaricomycotina</taxon>
        <taxon>Agaricomycetes</taxon>
        <taxon>Agaricomycetidae</taxon>
        <taxon>Jaapiales</taxon>
        <taxon>Jaapiaceae</taxon>
        <taxon>Jaapia</taxon>
    </lineage>
</organism>
<dbReference type="InterPro" id="IPR012337">
    <property type="entry name" value="RNaseH-like_sf"/>
</dbReference>
<proteinExistence type="predicted"/>
<dbReference type="SUPFAM" id="SSF53098">
    <property type="entry name" value="Ribonuclease H-like"/>
    <property type="match status" value="1"/>
</dbReference>
<dbReference type="InterPro" id="IPR008906">
    <property type="entry name" value="HATC_C_dom"/>
</dbReference>
<feature type="domain" description="HAT C-terminal dimerisation" evidence="1">
    <location>
        <begin position="2"/>
        <end position="42"/>
    </location>
</feature>
<dbReference type="Pfam" id="PF05699">
    <property type="entry name" value="Dimer_Tnp_hAT"/>
    <property type="match status" value="1"/>
</dbReference>
<sequence length="50" mass="5286">HASTYPILSHMAHDYLAIPGSSVAAEQAFSSGDITGTAQCNHLRPDVFEA</sequence>
<reference evidence="3" key="1">
    <citation type="journal article" date="2014" name="Proc. Natl. Acad. Sci. U.S.A.">
        <title>Extensive sampling of basidiomycete genomes demonstrates inadequacy of the white-rot/brown-rot paradigm for wood decay fungi.</title>
        <authorList>
            <person name="Riley R."/>
            <person name="Salamov A.A."/>
            <person name="Brown D.W."/>
            <person name="Nagy L.G."/>
            <person name="Floudas D."/>
            <person name="Held B.W."/>
            <person name="Levasseur A."/>
            <person name="Lombard V."/>
            <person name="Morin E."/>
            <person name="Otillar R."/>
            <person name="Lindquist E.A."/>
            <person name="Sun H."/>
            <person name="LaButti K.M."/>
            <person name="Schmutz J."/>
            <person name="Jabbour D."/>
            <person name="Luo H."/>
            <person name="Baker S.E."/>
            <person name="Pisabarro A.G."/>
            <person name="Walton J.D."/>
            <person name="Blanchette R.A."/>
            <person name="Henrissat B."/>
            <person name="Martin F."/>
            <person name="Cullen D."/>
            <person name="Hibbett D.S."/>
            <person name="Grigoriev I.V."/>
        </authorList>
    </citation>
    <scope>NUCLEOTIDE SEQUENCE [LARGE SCALE GENOMIC DNA]</scope>
    <source>
        <strain evidence="3">MUCL 33604</strain>
    </source>
</reference>
<evidence type="ECO:0000313" key="2">
    <source>
        <dbReference type="EMBL" id="KDQ49392.1"/>
    </source>
</evidence>
<dbReference type="Proteomes" id="UP000027265">
    <property type="component" value="Unassembled WGS sequence"/>
</dbReference>
<name>A0A067PEG1_9AGAM</name>
<dbReference type="HOGENOM" id="CLU_009123_15_2_1"/>
<feature type="non-terminal residue" evidence="2">
    <location>
        <position position="50"/>
    </location>
</feature>
<keyword evidence="3" id="KW-1185">Reference proteome</keyword>
<dbReference type="OrthoDB" id="3270175at2759"/>
<evidence type="ECO:0000313" key="3">
    <source>
        <dbReference type="Proteomes" id="UP000027265"/>
    </source>
</evidence>
<dbReference type="InParanoid" id="A0A067PEG1"/>
<protein>
    <recommendedName>
        <fullName evidence="1">HAT C-terminal dimerisation domain-containing protein</fullName>
    </recommendedName>
</protein>
<dbReference type="EMBL" id="KL197786">
    <property type="protein sequence ID" value="KDQ49392.1"/>
    <property type="molecule type" value="Genomic_DNA"/>
</dbReference>
<evidence type="ECO:0000259" key="1">
    <source>
        <dbReference type="Pfam" id="PF05699"/>
    </source>
</evidence>
<feature type="non-terminal residue" evidence="2">
    <location>
        <position position="1"/>
    </location>
</feature>
<accession>A0A067PEG1</accession>
<dbReference type="AlphaFoldDB" id="A0A067PEG1"/>
<gene>
    <name evidence="2" type="ORF">JAAARDRAFT_91682</name>
</gene>